<dbReference type="AlphaFoldDB" id="A0A0E9QAN6"/>
<organism evidence="1">
    <name type="scientific">Anguilla anguilla</name>
    <name type="common">European freshwater eel</name>
    <name type="synonym">Muraena anguilla</name>
    <dbReference type="NCBI Taxonomy" id="7936"/>
    <lineage>
        <taxon>Eukaryota</taxon>
        <taxon>Metazoa</taxon>
        <taxon>Chordata</taxon>
        <taxon>Craniata</taxon>
        <taxon>Vertebrata</taxon>
        <taxon>Euteleostomi</taxon>
        <taxon>Actinopterygii</taxon>
        <taxon>Neopterygii</taxon>
        <taxon>Teleostei</taxon>
        <taxon>Anguilliformes</taxon>
        <taxon>Anguillidae</taxon>
        <taxon>Anguilla</taxon>
    </lineage>
</organism>
<reference evidence="1" key="2">
    <citation type="journal article" date="2015" name="Fish Shellfish Immunol.">
        <title>Early steps in the European eel (Anguilla anguilla)-Vibrio vulnificus interaction in the gills: Role of the RtxA13 toxin.</title>
        <authorList>
            <person name="Callol A."/>
            <person name="Pajuelo D."/>
            <person name="Ebbesson L."/>
            <person name="Teles M."/>
            <person name="MacKenzie S."/>
            <person name="Amaro C."/>
        </authorList>
    </citation>
    <scope>NUCLEOTIDE SEQUENCE</scope>
</reference>
<protein>
    <submittedName>
        <fullName evidence="1">Uncharacterized protein</fullName>
    </submittedName>
</protein>
<reference evidence="1" key="1">
    <citation type="submission" date="2014-11" db="EMBL/GenBank/DDBJ databases">
        <authorList>
            <person name="Amaro Gonzalez C."/>
        </authorList>
    </citation>
    <scope>NUCLEOTIDE SEQUENCE</scope>
</reference>
<dbReference type="EMBL" id="GBXM01095197">
    <property type="protein sequence ID" value="JAH13380.1"/>
    <property type="molecule type" value="Transcribed_RNA"/>
</dbReference>
<proteinExistence type="predicted"/>
<accession>A0A0E9QAN6</accession>
<sequence>MTGVHRERLYLSSWDRSFRDGLLKENDKEEEMMGTPSAFQLRMNSLPFSIFTC</sequence>
<evidence type="ECO:0000313" key="1">
    <source>
        <dbReference type="EMBL" id="JAH13380.1"/>
    </source>
</evidence>
<name>A0A0E9QAN6_ANGAN</name>